<reference evidence="1 2" key="1">
    <citation type="journal article" date="2023" name="ACS Omega">
        <title>Identification of the Neoaspergillic Acid Biosynthesis Gene Cluster by Establishing an In Vitro CRISPR-Ribonucleoprotein Genetic System in Aspergillus melleus.</title>
        <authorList>
            <person name="Yuan B."/>
            <person name="Grau M.F."/>
            <person name="Murata R.M."/>
            <person name="Torok T."/>
            <person name="Venkateswaran K."/>
            <person name="Stajich J.E."/>
            <person name="Wang C.C.C."/>
        </authorList>
    </citation>
    <scope>NUCLEOTIDE SEQUENCE [LARGE SCALE GENOMIC DNA]</scope>
    <source>
        <strain evidence="1 2">IMV 1140</strain>
    </source>
</reference>
<dbReference type="EMBL" id="JAOPJF010000060">
    <property type="protein sequence ID" value="KAK1141710.1"/>
    <property type="molecule type" value="Genomic_DNA"/>
</dbReference>
<dbReference type="Proteomes" id="UP001177260">
    <property type="component" value="Unassembled WGS sequence"/>
</dbReference>
<sequence>MILRILMKTVYENIEGLADQYPKLRHKQIYVIKGKRYVAKPEGAITVSQQDKLPVISYPGWFESQQWDGFLGEVFSVILGQFAKNIEFFGVGFIGKVIHFSNPDSHWILTERLRERHAQLIAEEVNERPWACSAAYGTFRAKNVDDEAQEAFIRIVMQINYAGGEIASDEERASRAVQSLPENGQEMLDALALMEQAQCRSAPRLLGVSNRIQALKKLVPGGFFTCLLLEKLPGQKIGPWFWELDLGQRDHIRARFKEAWLECAAVANYRVVSAPSKVFWDDTTQRIAFYDFLTGCREDDPIRWKDVYFIYFGLAKAPPQYRMWGKHTESSSTEGWTF</sequence>
<evidence type="ECO:0000313" key="1">
    <source>
        <dbReference type="EMBL" id="KAK1141710.1"/>
    </source>
</evidence>
<proteinExistence type="predicted"/>
<organism evidence="1 2">
    <name type="scientific">Aspergillus melleus</name>
    <dbReference type="NCBI Taxonomy" id="138277"/>
    <lineage>
        <taxon>Eukaryota</taxon>
        <taxon>Fungi</taxon>
        <taxon>Dikarya</taxon>
        <taxon>Ascomycota</taxon>
        <taxon>Pezizomycotina</taxon>
        <taxon>Eurotiomycetes</taxon>
        <taxon>Eurotiomycetidae</taxon>
        <taxon>Eurotiales</taxon>
        <taxon>Aspergillaceae</taxon>
        <taxon>Aspergillus</taxon>
        <taxon>Aspergillus subgen. Circumdati</taxon>
    </lineage>
</organism>
<evidence type="ECO:0000313" key="2">
    <source>
        <dbReference type="Proteomes" id="UP001177260"/>
    </source>
</evidence>
<accession>A0ACC3AVD5</accession>
<keyword evidence="2" id="KW-1185">Reference proteome</keyword>
<comment type="caution">
    <text evidence="1">The sequence shown here is derived from an EMBL/GenBank/DDBJ whole genome shotgun (WGS) entry which is preliminary data.</text>
</comment>
<gene>
    <name evidence="1" type="ORF">N8T08_008808</name>
</gene>
<protein>
    <submittedName>
        <fullName evidence="1">Uncharacterized protein</fullName>
    </submittedName>
</protein>
<name>A0ACC3AVD5_9EURO</name>